<evidence type="ECO:0000313" key="2">
    <source>
        <dbReference type="EMBL" id="KDR72723.1"/>
    </source>
</evidence>
<keyword evidence="1" id="KW-0812">Transmembrane</keyword>
<protein>
    <submittedName>
        <fullName evidence="2">Uncharacterized protein</fullName>
    </submittedName>
</protein>
<dbReference type="AlphaFoldDB" id="A0A067T120"/>
<keyword evidence="3" id="KW-1185">Reference proteome</keyword>
<organism evidence="2 3">
    <name type="scientific">Galerina marginata (strain CBS 339.88)</name>
    <dbReference type="NCBI Taxonomy" id="685588"/>
    <lineage>
        <taxon>Eukaryota</taxon>
        <taxon>Fungi</taxon>
        <taxon>Dikarya</taxon>
        <taxon>Basidiomycota</taxon>
        <taxon>Agaricomycotina</taxon>
        <taxon>Agaricomycetes</taxon>
        <taxon>Agaricomycetidae</taxon>
        <taxon>Agaricales</taxon>
        <taxon>Agaricineae</taxon>
        <taxon>Strophariaceae</taxon>
        <taxon>Galerina</taxon>
    </lineage>
</organism>
<keyword evidence="1" id="KW-0472">Membrane</keyword>
<gene>
    <name evidence="2" type="ORF">GALMADRAFT_762625</name>
</gene>
<feature type="transmembrane region" description="Helical" evidence="1">
    <location>
        <begin position="49"/>
        <end position="71"/>
    </location>
</feature>
<dbReference type="Proteomes" id="UP000027222">
    <property type="component" value="Unassembled WGS sequence"/>
</dbReference>
<keyword evidence="1" id="KW-1133">Transmembrane helix</keyword>
<sequence>MSVTQRQQHPLFIQAQRKVTDYNGQLDEVLSKFPVLVNFEQSTQVPKTYVIIGALLLAVFLHSFNVFAAPISNLLL</sequence>
<accession>A0A067T120</accession>
<evidence type="ECO:0000256" key="1">
    <source>
        <dbReference type="SAM" id="Phobius"/>
    </source>
</evidence>
<dbReference type="STRING" id="685588.A0A067T120"/>
<evidence type="ECO:0000313" key="3">
    <source>
        <dbReference type="Proteomes" id="UP000027222"/>
    </source>
</evidence>
<dbReference type="EMBL" id="KL142388">
    <property type="protein sequence ID" value="KDR72723.1"/>
    <property type="molecule type" value="Genomic_DNA"/>
</dbReference>
<dbReference type="HOGENOM" id="CLU_2654660_0_0_1"/>
<reference evidence="3" key="1">
    <citation type="journal article" date="2014" name="Proc. Natl. Acad. Sci. U.S.A.">
        <title>Extensive sampling of basidiomycete genomes demonstrates inadequacy of the white-rot/brown-rot paradigm for wood decay fungi.</title>
        <authorList>
            <person name="Riley R."/>
            <person name="Salamov A.A."/>
            <person name="Brown D.W."/>
            <person name="Nagy L.G."/>
            <person name="Floudas D."/>
            <person name="Held B.W."/>
            <person name="Levasseur A."/>
            <person name="Lombard V."/>
            <person name="Morin E."/>
            <person name="Otillar R."/>
            <person name="Lindquist E.A."/>
            <person name="Sun H."/>
            <person name="LaButti K.M."/>
            <person name="Schmutz J."/>
            <person name="Jabbour D."/>
            <person name="Luo H."/>
            <person name="Baker S.E."/>
            <person name="Pisabarro A.G."/>
            <person name="Walton J.D."/>
            <person name="Blanchette R.A."/>
            <person name="Henrissat B."/>
            <person name="Martin F."/>
            <person name="Cullen D."/>
            <person name="Hibbett D.S."/>
            <person name="Grigoriev I.V."/>
        </authorList>
    </citation>
    <scope>NUCLEOTIDE SEQUENCE [LARGE SCALE GENOMIC DNA]</scope>
    <source>
        <strain evidence="3">CBS 339.88</strain>
    </source>
</reference>
<proteinExistence type="predicted"/>
<name>A0A067T120_GALM3</name>